<dbReference type="GeneID" id="136805906"/>
<name>A0A7M5UUU2_9CNID</name>
<sequence length="637" mass="71419">MAKKSINFNTITLQELEKIPGIGKFKAQSLVDERNHRLFKNINDLIKVEGLTLLFLNRLQNKFDFIFDTQSPCKTNALKRKTENVDTSIDEKDNGITTPEKKARPKYNNKCASTSSSKIVPNVENALCNRTIPSCDSPGKAVRSRLQSETAKPPDGLPDWLNKFHDWSRDERLIALNDLIGLCDMSVVRHMMAKIEPHFQRDFISLLPKELALYVLSFLEPKDLSNAARTCRYWRILGEDNLLWKEKCHEYQLFYPLSDLLEEGKVDKKASQPNEAPYKELFAYCHKLERNWRSNTLRPVMYLRGHDDHVVTCLQFDGVRIVSASDDNTLKVWSADTGTLIRTLVGHTGGVWSSQLSGNIVVSGSTDRTLRVWNADSGECIHVLQGHTSTVRCLAMHGDNVVSGSRDGTLRVWDVMKGTHLHVLIGHAAAVRCVQYNGKYVVSGAYDYLVKVWDVETETCLHTLTGHSNRVYSLQFDGKYIVSGSLDTSIRVWDALSGQLLHTLLGHQSLTSGMVLKNNYLVSGNADSTVKIWDIVSGQCLHTLTGPNKHQSAVTSLQFNTKFVVTSSDDGSVKLWDLKTGEFLRDLVELDSGGSGGVVWRVKCNEKKLVCAVGSRNGTEETKLLVLDFDIPSIQFT</sequence>
<proteinExistence type="predicted"/>
<dbReference type="GO" id="GO:0050793">
    <property type="term" value="P:regulation of developmental process"/>
    <property type="evidence" value="ECO:0007669"/>
    <property type="project" value="UniProtKB-ARBA"/>
</dbReference>
<dbReference type="InterPro" id="IPR036047">
    <property type="entry name" value="F-box-like_dom_sf"/>
</dbReference>
<reference evidence="6" key="1">
    <citation type="submission" date="2021-01" db="UniProtKB">
        <authorList>
            <consortium name="EnsemblMetazoa"/>
        </authorList>
    </citation>
    <scope>IDENTIFICATION</scope>
</reference>
<dbReference type="InterPro" id="IPR036322">
    <property type="entry name" value="WD40_repeat_dom_sf"/>
</dbReference>
<dbReference type="Pfam" id="PF00400">
    <property type="entry name" value="WD40"/>
    <property type="match status" value="7"/>
</dbReference>
<feature type="repeat" description="WD" evidence="4">
    <location>
        <begin position="464"/>
        <end position="503"/>
    </location>
</feature>
<dbReference type="OrthoDB" id="190105at2759"/>
<dbReference type="FunFam" id="2.130.10.10:FF:000032">
    <property type="entry name" value="F-box/WD repeat-containing protein 7 isoform X1"/>
    <property type="match status" value="1"/>
</dbReference>
<evidence type="ECO:0000256" key="4">
    <source>
        <dbReference type="PROSITE-ProRule" id="PRU00221"/>
    </source>
</evidence>
<dbReference type="InterPro" id="IPR015943">
    <property type="entry name" value="WD40/YVTN_repeat-like_dom_sf"/>
</dbReference>
<dbReference type="Gene3D" id="2.130.10.10">
    <property type="entry name" value="YVTN repeat-like/Quinoprotein amine dehydrogenase"/>
    <property type="match status" value="1"/>
</dbReference>
<dbReference type="InterPro" id="IPR020472">
    <property type="entry name" value="WD40_PAC1"/>
</dbReference>
<accession>A0A7M5UUU2</accession>
<dbReference type="CDD" id="cd00200">
    <property type="entry name" value="WD40"/>
    <property type="match status" value="1"/>
</dbReference>
<dbReference type="EnsemblMetazoa" id="CLYHEMT004514.1">
    <property type="protein sequence ID" value="CLYHEMP004514.1"/>
    <property type="gene ID" value="CLYHEMG004514"/>
</dbReference>
<dbReference type="RefSeq" id="XP_066918581.1">
    <property type="nucleotide sequence ID" value="XM_067062480.1"/>
</dbReference>
<dbReference type="Pfam" id="PF12836">
    <property type="entry name" value="HHH_3"/>
    <property type="match status" value="1"/>
</dbReference>
<dbReference type="Gene3D" id="1.10.150.320">
    <property type="entry name" value="Photosystem II 12 kDa extrinsic protein"/>
    <property type="match status" value="1"/>
</dbReference>
<evidence type="ECO:0000313" key="7">
    <source>
        <dbReference type="Proteomes" id="UP000594262"/>
    </source>
</evidence>
<dbReference type="Gene3D" id="1.20.1280.50">
    <property type="match status" value="1"/>
</dbReference>
<dbReference type="InterPro" id="IPR001680">
    <property type="entry name" value="WD40_rpt"/>
</dbReference>
<feature type="domain" description="F-box" evidence="5">
    <location>
        <begin position="201"/>
        <end position="247"/>
    </location>
</feature>
<dbReference type="PANTHER" id="PTHR19849:SF1">
    <property type="entry name" value="F-BOX_WD REPEAT-CONTAINING PROTEIN 7"/>
    <property type="match status" value="1"/>
</dbReference>
<feature type="repeat" description="WD" evidence="4">
    <location>
        <begin position="547"/>
        <end position="586"/>
    </location>
</feature>
<feature type="repeat" description="WD" evidence="4">
    <location>
        <begin position="317"/>
        <end position="343"/>
    </location>
</feature>
<dbReference type="PRINTS" id="PR00320">
    <property type="entry name" value="GPROTEINBRPT"/>
</dbReference>
<dbReference type="SUPFAM" id="SSF81383">
    <property type="entry name" value="F-box domain"/>
    <property type="match status" value="1"/>
</dbReference>
<dbReference type="InterPro" id="IPR001810">
    <property type="entry name" value="F-box_dom"/>
</dbReference>
<dbReference type="GO" id="GO:0005634">
    <property type="term" value="C:nucleus"/>
    <property type="evidence" value="ECO:0007669"/>
    <property type="project" value="TreeGrafter"/>
</dbReference>
<dbReference type="PROSITE" id="PS50181">
    <property type="entry name" value="FBOX"/>
    <property type="match status" value="1"/>
</dbReference>
<protein>
    <recommendedName>
        <fullName evidence="5">F-box domain-containing protein</fullName>
    </recommendedName>
</protein>
<evidence type="ECO:0000256" key="1">
    <source>
        <dbReference type="ARBA" id="ARBA00022574"/>
    </source>
</evidence>
<dbReference type="PROSITE" id="PS00678">
    <property type="entry name" value="WD_REPEATS_1"/>
    <property type="match status" value="5"/>
</dbReference>
<dbReference type="FunFam" id="1.20.1280.50:FF:000133">
    <property type="entry name" value="F-box and WD repeat domain-containing 7"/>
    <property type="match status" value="1"/>
</dbReference>
<keyword evidence="1 4" id="KW-0853">WD repeat</keyword>
<dbReference type="Proteomes" id="UP000594262">
    <property type="component" value="Unplaced"/>
</dbReference>
<evidence type="ECO:0000256" key="3">
    <source>
        <dbReference type="ARBA" id="ARBA00022786"/>
    </source>
</evidence>
<evidence type="ECO:0000256" key="2">
    <source>
        <dbReference type="ARBA" id="ARBA00022737"/>
    </source>
</evidence>
<dbReference type="SUPFAM" id="SSF47781">
    <property type="entry name" value="RuvA domain 2-like"/>
    <property type="match status" value="1"/>
</dbReference>
<feature type="repeat" description="WD" evidence="4">
    <location>
        <begin position="504"/>
        <end position="543"/>
    </location>
</feature>
<evidence type="ECO:0000259" key="5">
    <source>
        <dbReference type="PROSITE" id="PS50181"/>
    </source>
</evidence>
<feature type="repeat" description="WD" evidence="4">
    <location>
        <begin position="344"/>
        <end position="383"/>
    </location>
</feature>
<dbReference type="GO" id="GO:0043161">
    <property type="term" value="P:proteasome-mediated ubiquitin-dependent protein catabolic process"/>
    <property type="evidence" value="ECO:0007669"/>
    <property type="project" value="TreeGrafter"/>
</dbReference>
<feature type="repeat" description="WD" evidence="4">
    <location>
        <begin position="384"/>
        <end position="423"/>
    </location>
</feature>
<dbReference type="SMART" id="SM00320">
    <property type="entry name" value="WD40"/>
    <property type="match status" value="7"/>
</dbReference>
<dbReference type="PANTHER" id="PTHR19849">
    <property type="entry name" value="PHOSPHOLIPASE A-2-ACTIVATING PROTEIN"/>
    <property type="match status" value="1"/>
</dbReference>
<dbReference type="GO" id="GO:0043130">
    <property type="term" value="F:ubiquitin binding"/>
    <property type="evidence" value="ECO:0007669"/>
    <property type="project" value="TreeGrafter"/>
</dbReference>
<dbReference type="PROSITE" id="PS50294">
    <property type="entry name" value="WD_REPEATS_REGION"/>
    <property type="match status" value="6"/>
</dbReference>
<keyword evidence="2" id="KW-0677">Repeat</keyword>
<dbReference type="CDD" id="cd22133">
    <property type="entry name" value="F-box_FBXW7"/>
    <property type="match status" value="1"/>
</dbReference>
<feature type="repeat" description="WD" evidence="4">
    <location>
        <begin position="424"/>
        <end position="463"/>
    </location>
</feature>
<dbReference type="AlphaFoldDB" id="A0A7M5UUU2"/>
<dbReference type="InterPro" id="IPR019775">
    <property type="entry name" value="WD40_repeat_CS"/>
</dbReference>
<organism evidence="6 7">
    <name type="scientific">Clytia hemisphaerica</name>
    <dbReference type="NCBI Taxonomy" id="252671"/>
    <lineage>
        <taxon>Eukaryota</taxon>
        <taxon>Metazoa</taxon>
        <taxon>Cnidaria</taxon>
        <taxon>Hydrozoa</taxon>
        <taxon>Hydroidolina</taxon>
        <taxon>Leptothecata</taxon>
        <taxon>Obeliida</taxon>
        <taxon>Clytiidae</taxon>
        <taxon>Clytia</taxon>
    </lineage>
</organism>
<dbReference type="InterPro" id="IPR010994">
    <property type="entry name" value="RuvA_2-like"/>
</dbReference>
<dbReference type="GO" id="GO:0005737">
    <property type="term" value="C:cytoplasm"/>
    <property type="evidence" value="ECO:0007669"/>
    <property type="project" value="TreeGrafter"/>
</dbReference>
<dbReference type="GO" id="GO:0010992">
    <property type="term" value="P:ubiquitin recycling"/>
    <property type="evidence" value="ECO:0007669"/>
    <property type="project" value="TreeGrafter"/>
</dbReference>
<evidence type="ECO:0000313" key="6">
    <source>
        <dbReference type="EnsemblMetazoa" id="CLYHEMP004514.1"/>
    </source>
</evidence>
<dbReference type="PROSITE" id="PS50082">
    <property type="entry name" value="WD_REPEATS_2"/>
    <property type="match status" value="7"/>
</dbReference>
<dbReference type="Pfam" id="PF12937">
    <property type="entry name" value="F-box-like"/>
    <property type="match status" value="1"/>
</dbReference>
<dbReference type="SUPFAM" id="SSF50978">
    <property type="entry name" value="WD40 repeat-like"/>
    <property type="match status" value="1"/>
</dbReference>
<dbReference type="SMART" id="SM00256">
    <property type="entry name" value="FBOX"/>
    <property type="match status" value="1"/>
</dbReference>
<keyword evidence="7" id="KW-1185">Reference proteome</keyword>
<keyword evidence="3" id="KW-0833">Ubl conjugation pathway</keyword>